<accession>A0A1I8BGF0</accession>
<evidence type="ECO:0000256" key="1">
    <source>
        <dbReference type="ARBA" id="ARBA00009995"/>
    </source>
</evidence>
<keyword evidence="6" id="KW-0472">Membrane</keyword>
<organism evidence="7 8">
    <name type="scientific">Meloidogyne hapla</name>
    <name type="common">Root-knot nematode worm</name>
    <dbReference type="NCBI Taxonomy" id="6305"/>
    <lineage>
        <taxon>Eukaryota</taxon>
        <taxon>Metazoa</taxon>
        <taxon>Ecdysozoa</taxon>
        <taxon>Nematoda</taxon>
        <taxon>Chromadorea</taxon>
        <taxon>Rhabditida</taxon>
        <taxon>Tylenchina</taxon>
        <taxon>Tylenchomorpha</taxon>
        <taxon>Tylenchoidea</taxon>
        <taxon>Meloidogynidae</taxon>
        <taxon>Meloidogyninae</taxon>
        <taxon>Meloidogyne</taxon>
    </lineage>
</organism>
<evidence type="ECO:0000256" key="5">
    <source>
        <dbReference type="ARBA" id="ARBA00047475"/>
    </source>
</evidence>
<evidence type="ECO:0000313" key="8">
    <source>
        <dbReference type="WBParaSite" id="MhA1_Contig2145.frz3.fgene1"/>
    </source>
</evidence>
<dbReference type="PANTHER" id="PTHR48043">
    <property type="entry name" value="EG:EG0003.4 PROTEIN-RELATED"/>
    <property type="match status" value="1"/>
</dbReference>
<dbReference type="Proteomes" id="UP000095281">
    <property type="component" value="Unplaced"/>
</dbReference>
<dbReference type="SUPFAM" id="SSF53756">
    <property type="entry name" value="UDP-Glycosyltransferase/glycogen phosphorylase"/>
    <property type="match status" value="1"/>
</dbReference>
<dbReference type="PANTHER" id="PTHR48043:SF145">
    <property type="entry name" value="FI06409P-RELATED"/>
    <property type="match status" value="1"/>
</dbReference>
<dbReference type="InterPro" id="IPR002213">
    <property type="entry name" value="UDP_glucos_trans"/>
</dbReference>
<keyword evidence="6" id="KW-0812">Transmembrane</keyword>
<evidence type="ECO:0000256" key="3">
    <source>
        <dbReference type="ARBA" id="ARBA00022676"/>
    </source>
</evidence>
<sequence>MIFYLAILKKKDELEILKNSNFDLAFSNMIDFCFQGIIKYLGIKKQIWISTGPLPEGPLWFLGIPLPLSISPLLQETTMLGPKMNIMERATNIWQFALSWYSIMQILRKENELFRLYISPNFPSLDKIMSEVDLAFVYNDEFLDPALPTLPKFEWFPQSDLLGHPKIKLFITHGGYNSLLESTIRGVPVLTIPLFFDQLRNSKCAEYRGNGRILMRINLLNIEKIKEEINEILINISYKQKAIRLSNLHNQKPNRPEEALIKWTEFVISNGPLKEMVPETVKITLIEYLCLDILFFILILIILIISILFKIIKLILFTTKKQKEE</sequence>
<dbReference type="OMA" id="VICDASR"/>
<keyword evidence="7" id="KW-1185">Reference proteome</keyword>
<comment type="catalytic activity">
    <reaction evidence="5">
        <text>glucuronate acceptor + UDP-alpha-D-glucuronate = acceptor beta-D-glucuronoside + UDP + H(+)</text>
        <dbReference type="Rhea" id="RHEA:21032"/>
        <dbReference type="ChEBI" id="CHEBI:15378"/>
        <dbReference type="ChEBI" id="CHEBI:58052"/>
        <dbReference type="ChEBI" id="CHEBI:58223"/>
        <dbReference type="ChEBI" id="CHEBI:132367"/>
        <dbReference type="ChEBI" id="CHEBI:132368"/>
        <dbReference type="EC" id="2.4.1.17"/>
    </reaction>
</comment>
<name>A0A1I8BGF0_MELHA</name>
<protein>
    <recommendedName>
        <fullName evidence="2">glucuronosyltransferase</fullName>
        <ecNumber evidence="2">2.4.1.17</ecNumber>
    </recommendedName>
</protein>
<dbReference type="WBParaSite" id="MhA1_Contig2145.frz3.fgene1">
    <property type="protein sequence ID" value="MhA1_Contig2145.frz3.fgene1"/>
    <property type="gene ID" value="MhA1_Contig2145.frz3.fgene1"/>
</dbReference>
<keyword evidence="3" id="KW-0328">Glycosyltransferase</keyword>
<dbReference type="AlphaFoldDB" id="A0A1I8BGF0"/>
<proteinExistence type="inferred from homology"/>
<evidence type="ECO:0000256" key="6">
    <source>
        <dbReference type="SAM" id="Phobius"/>
    </source>
</evidence>
<dbReference type="InterPro" id="IPR050271">
    <property type="entry name" value="UDP-glycosyltransferase"/>
</dbReference>
<keyword evidence="4" id="KW-0808">Transferase</keyword>
<dbReference type="Gene3D" id="3.40.50.2000">
    <property type="entry name" value="Glycogen Phosphorylase B"/>
    <property type="match status" value="1"/>
</dbReference>
<evidence type="ECO:0000256" key="2">
    <source>
        <dbReference type="ARBA" id="ARBA00012544"/>
    </source>
</evidence>
<evidence type="ECO:0000313" key="7">
    <source>
        <dbReference type="Proteomes" id="UP000095281"/>
    </source>
</evidence>
<feature type="transmembrane region" description="Helical" evidence="6">
    <location>
        <begin position="293"/>
        <end position="316"/>
    </location>
</feature>
<evidence type="ECO:0000256" key="4">
    <source>
        <dbReference type="ARBA" id="ARBA00022679"/>
    </source>
</evidence>
<keyword evidence="6" id="KW-1133">Transmembrane helix</keyword>
<dbReference type="EC" id="2.4.1.17" evidence="2"/>
<reference evidence="8" key="1">
    <citation type="submission" date="2016-11" db="UniProtKB">
        <authorList>
            <consortium name="WormBaseParasite"/>
        </authorList>
    </citation>
    <scope>IDENTIFICATION</scope>
</reference>
<dbReference type="GO" id="GO:0015020">
    <property type="term" value="F:glucuronosyltransferase activity"/>
    <property type="evidence" value="ECO:0007669"/>
    <property type="project" value="UniProtKB-EC"/>
</dbReference>
<comment type="similarity">
    <text evidence="1">Belongs to the UDP-glycosyltransferase family.</text>
</comment>
<dbReference type="Pfam" id="PF00201">
    <property type="entry name" value="UDPGT"/>
    <property type="match status" value="1"/>
</dbReference>